<evidence type="ECO:0000256" key="1">
    <source>
        <dbReference type="SAM" id="Coils"/>
    </source>
</evidence>
<organism evidence="4 5">
    <name type="scientific">Rubrivivax gelatinosus</name>
    <name type="common">Rhodocyclus gelatinosus</name>
    <name type="synonym">Rhodopseudomonas gelatinosa</name>
    <dbReference type="NCBI Taxonomy" id="28068"/>
    <lineage>
        <taxon>Bacteria</taxon>
        <taxon>Pseudomonadati</taxon>
        <taxon>Pseudomonadota</taxon>
        <taxon>Betaproteobacteria</taxon>
        <taxon>Burkholderiales</taxon>
        <taxon>Sphaerotilaceae</taxon>
        <taxon>Rubrivivax</taxon>
    </lineage>
</organism>
<feature type="compositionally biased region" description="Low complexity" evidence="2">
    <location>
        <begin position="43"/>
        <end position="54"/>
    </location>
</feature>
<feature type="region of interest" description="Disordered" evidence="2">
    <location>
        <begin position="29"/>
        <end position="54"/>
    </location>
</feature>
<evidence type="ECO:0000256" key="2">
    <source>
        <dbReference type="SAM" id="MobiDB-lite"/>
    </source>
</evidence>
<feature type="signal peptide" evidence="3">
    <location>
        <begin position="1"/>
        <end position="27"/>
    </location>
</feature>
<dbReference type="GO" id="GO:0042597">
    <property type="term" value="C:periplasmic space"/>
    <property type="evidence" value="ECO:0007669"/>
    <property type="project" value="InterPro"/>
</dbReference>
<feature type="region of interest" description="Disordered" evidence="2">
    <location>
        <begin position="168"/>
        <end position="187"/>
    </location>
</feature>
<dbReference type="Pfam" id="PF07813">
    <property type="entry name" value="LTXXQ"/>
    <property type="match status" value="1"/>
</dbReference>
<dbReference type="EMBL" id="SLXD01000003">
    <property type="protein sequence ID" value="TCP03766.1"/>
    <property type="molecule type" value="Genomic_DNA"/>
</dbReference>
<proteinExistence type="predicted"/>
<evidence type="ECO:0000313" key="5">
    <source>
        <dbReference type="Proteomes" id="UP000295106"/>
    </source>
</evidence>
<dbReference type="InterPro" id="IPR012899">
    <property type="entry name" value="LTXXQ"/>
</dbReference>
<dbReference type="GeneID" id="99684101"/>
<dbReference type="CDD" id="cd09916">
    <property type="entry name" value="CpxP_like"/>
    <property type="match status" value="1"/>
</dbReference>
<dbReference type="OrthoDB" id="8589301at2"/>
<evidence type="ECO:0000256" key="3">
    <source>
        <dbReference type="SAM" id="SignalP"/>
    </source>
</evidence>
<accession>A0A4R2ML94</accession>
<name>A0A4R2ML94_RUBGE</name>
<dbReference type="RefSeq" id="WP_132645231.1">
    <property type="nucleotide sequence ID" value="NZ_CP181386.1"/>
</dbReference>
<dbReference type="Gene3D" id="1.20.120.1490">
    <property type="match status" value="1"/>
</dbReference>
<feature type="coiled-coil region" evidence="1">
    <location>
        <begin position="92"/>
        <end position="119"/>
    </location>
</feature>
<evidence type="ECO:0000313" key="4">
    <source>
        <dbReference type="EMBL" id="TCP03766.1"/>
    </source>
</evidence>
<feature type="chain" id="PRO_5020826848" evidence="3">
    <location>
        <begin position="28"/>
        <end position="187"/>
    </location>
</feature>
<dbReference type="Proteomes" id="UP000295106">
    <property type="component" value="Unassembled WGS sequence"/>
</dbReference>
<dbReference type="AlphaFoldDB" id="A0A4R2ML94"/>
<reference evidence="4 5" key="1">
    <citation type="submission" date="2019-03" db="EMBL/GenBank/DDBJ databases">
        <title>Genomic Encyclopedia of Type Strains, Phase IV (KMG-IV): sequencing the most valuable type-strain genomes for metagenomic binning, comparative biology and taxonomic classification.</title>
        <authorList>
            <person name="Goeker M."/>
        </authorList>
    </citation>
    <scope>NUCLEOTIDE SEQUENCE [LARGE SCALE GENOMIC DNA]</scope>
    <source>
        <strain evidence="4 5">DSM 1709</strain>
    </source>
</reference>
<protein>
    <submittedName>
        <fullName evidence="4">Spy/CpxP family protein refolding chaperone</fullName>
    </submittedName>
</protein>
<keyword evidence="3" id="KW-0732">Signal</keyword>
<gene>
    <name evidence="4" type="ORF">EV684_10310</name>
</gene>
<sequence>MTLTNRPLASRILAAAALVAASAAAVAAASADRPDGPPPPDRPMAAHGMPMGGPSMAGPDAMPWLGHPFMLQRLLDDVDATPAQRKQIREIVGNAQDESREQRDERRRLAEQMAELFAQPSVDAKAVEALRQKMLAQHDQSSRRMTQAMLEVSRVLTAEQRQQIAETMKTRREAMDARRGPVERPRR</sequence>
<comment type="caution">
    <text evidence="4">The sequence shown here is derived from an EMBL/GenBank/DDBJ whole genome shotgun (WGS) entry which is preliminary data.</text>
</comment>
<keyword evidence="1" id="KW-0175">Coiled coil</keyword>